<protein>
    <submittedName>
        <fullName evidence="2">Uncharacterized protein</fullName>
    </submittedName>
</protein>
<evidence type="ECO:0000313" key="2">
    <source>
        <dbReference type="EMBL" id="VDK67972.1"/>
    </source>
</evidence>
<evidence type="ECO:0000256" key="1">
    <source>
        <dbReference type="SAM" id="MobiDB-lite"/>
    </source>
</evidence>
<sequence>MDSSTAYDGIPDSVENAQSHEGNVEKESSNTSPTVGLSTSKYRSAAKNVSHLKPTSSSISPASSSTRYPMHMPSFKRIDFSDLSDAMVEERKPAWKLWQDSIKDSYYTVRRNAKKSAEETAFNNSKLVRHRGRQSGNPFEELSIRSPSLQKPSHHAMYPQTKRICCETGPYAAPAVSSSKGIEARYNKKATDIEARLLKTSVLPISMKTITAHDFRNGPFPAPGSVSEMFSDETDFQAFMPRPYYSRPNRDDPDYFDFDLQYSVDLYKRPEGKYVPRGPQTWEEKLLRESSSKGDAPLSAYIFTKGDKDWRTAGTSYLSAALRTASFWEHRFQSIGREVRESNPISFDSLARNKPVPNRFTEYHDPDYEDLSDFDD</sequence>
<organism evidence="2 3">
    <name type="scientific">Litomosoides sigmodontis</name>
    <name type="common">Filarial nematode worm</name>
    <dbReference type="NCBI Taxonomy" id="42156"/>
    <lineage>
        <taxon>Eukaryota</taxon>
        <taxon>Metazoa</taxon>
        <taxon>Ecdysozoa</taxon>
        <taxon>Nematoda</taxon>
        <taxon>Chromadorea</taxon>
        <taxon>Rhabditida</taxon>
        <taxon>Spirurina</taxon>
        <taxon>Spiruromorpha</taxon>
        <taxon>Filarioidea</taxon>
        <taxon>Onchocercidae</taxon>
        <taxon>Litomosoides</taxon>
    </lineage>
</organism>
<dbReference type="OrthoDB" id="5918434at2759"/>
<proteinExistence type="predicted"/>
<dbReference type="STRING" id="42156.A0A3P6RX07"/>
<accession>A0A3P6RX07</accession>
<keyword evidence="3" id="KW-1185">Reference proteome</keyword>
<gene>
    <name evidence="2" type="ORF">NLS_LOCUS269</name>
</gene>
<feature type="compositionally biased region" description="Low complexity" evidence="1">
    <location>
        <begin position="56"/>
        <end position="65"/>
    </location>
</feature>
<evidence type="ECO:0000313" key="3">
    <source>
        <dbReference type="Proteomes" id="UP000277928"/>
    </source>
</evidence>
<feature type="region of interest" description="Disordered" evidence="1">
    <location>
        <begin position="128"/>
        <end position="154"/>
    </location>
</feature>
<reference evidence="2 3" key="1">
    <citation type="submission" date="2018-08" db="EMBL/GenBank/DDBJ databases">
        <authorList>
            <person name="Laetsch R D."/>
            <person name="Stevens L."/>
            <person name="Kumar S."/>
            <person name="Blaxter L. M."/>
        </authorList>
    </citation>
    <scope>NUCLEOTIDE SEQUENCE [LARGE SCALE GENOMIC DNA]</scope>
</reference>
<feature type="region of interest" description="Disordered" evidence="1">
    <location>
        <begin position="1"/>
        <end position="66"/>
    </location>
</feature>
<dbReference type="OMA" id="QHSVDLF"/>
<dbReference type="Proteomes" id="UP000277928">
    <property type="component" value="Unassembled WGS sequence"/>
</dbReference>
<name>A0A3P6RX07_LITSI</name>
<feature type="compositionally biased region" description="Polar residues" evidence="1">
    <location>
        <begin position="29"/>
        <end position="42"/>
    </location>
</feature>
<dbReference type="EMBL" id="UYRX01000006">
    <property type="protein sequence ID" value="VDK67972.1"/>
    <property type="molecule type" value="Genomic_DNA"/>
</dbReference>
<dbReference type="AlphaFoldDB" id="A0A3P6RX07"/>